<proteinExistence type="predicted"/>
<dbReference type="Proteomes" id="UP000637906">
    <property type="component" value="Unassembled WGS sequence"/>
</dbReference>
<reference evidence="1 2" key="1">
    <citation type="journal article" date="2021" name="Microb. Ecol.">
        <title>Candidatus Mesenet longicola: Novel Endosymbionts of Brontispa longissima that Induce Cytoplasmic Incompatibility.</title>
        <authorList>
            <person name="Takano S."/>
            <person name="Gotoh Y."/>
            <person name="Hayashi T."/>
        </authorList>
    </citation>
    <scope>NUCLEOTIDE SEQUENCE [LARGE SCALE GENOMIC DNA]</scope>
    <source>
        <strain evidence="1">L5</strain>
    </source>
</reference>
<evidence type="ECO:0000313" key="2">
    <source>
        <dbReference type="Proteomes" id="UP000637906"/>
    </source>
</evidence>
<name>A0A8J3MPL3_9RICK</name>
<dbReference type="AlphaFoldDB" id="A0A8J3MPL3"/>
<gene>
    <name evidence="1" type="ORF">sL5_10130</name>
</gene>
<protein>
    <submittedName>
        <fullName evidence="1">Uncharacterized protein</fullName>
    </submittedName>
</protein>
<evidence type="ECO:0000313" key="1">
    <source>
        <dbReference type="EMBL" id="GHM60020.1"/>
    </source>
</evidence>
<comment type="caution">
    <text evidence="1">The sequence shown here is derived from an EMBL/GenBank/DDBJ whole genome shotgun (WGS) entry which is preliminary data.</text>
</comment>
<keyword evidence="2" id="KW-1185">Reference proteome</keyword>
<dbReference type="EMBL" id="BNGU01000058">
    <property type="protein sequence ID" value="GHM60020.1"/>
    <property type="molecule type" value="Genomic_DNA"/>
</dbReference>
<accession>A0A8J3MPL3</accession>
<sequence length="296" mass="33365">MAENNVGNIIPNNVRNDLVSTLQFEVEKLDYSKLKAGEDNQSAQSGGTMYLDLTRMHNTLIINGRKMIDDDNDQEEKESLIDKTMEEVDESLNLLYELDYGNKCENYHPYLKKVFKKIFQYAGAKVPNESIIQELITNCNQAGYEATLCTPGLFLALQEFGLTAMGFDRTIHIDCHDPNSVALKIDMKTPLYEQYEGGKVGKKIGSLPASLEFKLKSQENKVEYIDGKLSLTLPKELEQDKDLLAKIIEWFKELFGIEVKGPVIEHSFNNAGVDKPKTEIKEVAIEAHQAHQVDGA</sequence>
<organism evidence="1 2">
    <name type="scientific">Candidatus Mesenet longicola</name>
    <dbReference type="NCBI Taxonomy" id="1892558"/>
    <lineage>
        <taxon>Bacteria</taxon>
        <taxon>Pseudomonadati</taxon>
        <taxon>Pseudomonadota</taxon>
        <taxon>Alphaproteobacteria</taxon>
        <taxon>Rickettsiales</taxon>
        <taxon>Anaplasmataceae</taxon>
        <taxon>Candidatus Mesenet</taxon>
    </lineage>
</organism>